<keyword evidence="8 13" id="KW-0472">Membrane</keyword>
<keyword evidence="10 13" id="KW-0143">Chaperone</keyword>
<evidence type="ECO:0000256" key="7">
    <source>
        <dbReference type="ARBA" id="ARBA00022927"/>
    </source>
</evidence>
<keyword evidence="7 13" id="KW-0653">Protein transport</keyword>
<proteinExistence type="inferred from homology"/>
<evidence type="ECO:0000256" key="5">
    <source>
        <dbReference type="ARBA" id="ARBA00022448"/>
    </source>
</evidence>
<evidence type="ECO:0000256" key="4">
    <source>
        <dbReference type="ARBA" id="ARBA00016202"/>
    </source>
</evidence>
<keyword evidence="6" id="KW-0732">Signal</keyword>
<sequence length="226" mass="25239">MPKEAALFSHFAFIRTTLSARSPIQHLTTILLATFVLILSGCSSVPPTQENYSVDWQNQKTVLEQLDTFKATGKIGYKDPEHRQSLNFILKHSNSFSELKLLSVFGQTVLTVQMTPTGAMVTNSDGKVQTAQQANALIQNLTGLAIPVSQLPDWIKGLPTQADNVTFNQSNTVESLNKMIDGRDWTLSYLSYQSVMNKQQSITLPKQMLLHQSDTEIKILISKWIL</sequence>
<dbReference type="InterPro" id="IPR004565">
    <property type="entry name" value="OM_lipoprot_LolB"/>
</dbReference>
<dbReference type="Gene3D" id="2.50.20.10">
    <property type="entry name" value="Lipoprotein localisation LolA/LolB/LppX"/>
    <property type="match status" value="1"/>
</dbReference>
<organism evidence="14 15">
    <name type="scientific">Vibrio algivorus</name>
    <dbReference type="NCBI Taxonomy" id="1667024"/>
    <lineage>
        <taxon>Bacteria</taxon>
        <taxon>Pseudomonadati</taxon>
        <taxon>Pseudomonadota</taxon>
        <taxon>Gammaproteobacteria</taxon>
        <taxon>Vibrionales</taxon>
        <taxon>Vibrionaceae</taxon>
        <taxon>Vibrio</taxon>
    </lineage>
</organism>
<comment type="similarity">
    <text evidence="2 13">Belongs to the LolB family.</text>
</comment>
<evidence type="ECO:0000256" key="13">
    <source>
        <dbReference type="HAMAP-Rule" id="MF_00233"/>
    </source>
</evidence>
<evidence type="ECO:0000313" key="15">
    <source>
        <dbReference type="Proteomes" id="UP000319828"/>
    </source>
</evidence>
<evidence type="ECO:0000256" key="1">
    <source>
        <dbReference type="ARBA" id="ARBA00004459"/>
    </source>
</evidence>
<keyword evidence="11 13" id="KW-0998">Cell outer membrane</keyword>
<comment type="function">
    <text evidence="13">Plays a critical role in the incorporation of lipoproteins in the outer membrane after they are released by the LolA protein.</text>
</comment>
<comment type="subcellular location">
    <subcellularLocation>
        <location evidence="1">Cell outer membrane</location>
        <topology evidence="1">Lipid-anchor</topology>
    </subcellularLocation>
</comment>
<evidence type="ECO:0000256" key="12">
    <source>
        <dbReference type="ARBA" id="ARBA00023288"/>
    </source>
</evidence>
<keyword evidence="12 14" id="KW-0449">Lipoprotein</keyword>
<evidence type="ECO:0000256" key="6">
    <source>
        <dbReference type="ARBA" id="ARBA00022729"/>
    </source>
</evidence>
<keyword evidence="9" id="KW-0564">Palmitate</keyword>
<dbReference type="HAMAP" id="MF_00233">
    <property type="entry name" value="LolB"/>
    <property type="match status" value="1"/>
</dbReference>
<keyword evidence="5 13" id="KW-0813">Transport</keyword>
<comment type="subunit">
    <text evidence="3 13">Monomer.</text>
</comment>
<reference evidence="14 15" key="1">
    <citation type="submission" date="2019-07" db="EMBL/GenBank/DDBJ databases">
        <title>The draft genome sequence of Vibrio algivorus M1486.</title>
        <authorList>
            <person name="Meng X."/>
        </authorList>
    </citation>
    <scope>NUCLEOTIDE SEQUENCE [LARGE SCALE GENOMIC DNA]</scope>
    <source>
        <strain evidence="14 15">M1486</strain>
    </source>
</reference>
<dbReference type="GO" id="GO:0044874">
    <property type="term" value="P:lipoprotein localization to outer membrane"/>
    <property type="evidence" value="ECO:0007669"/>
    <property type="project" value="UniProtKB-UniRule"/>
</dbReference>
<dbReference type="InterPro" id="IPR029046">
    <property type="entry name" value="LolA/LolB/LppX"/>
</dbReference>
<evidence type="ECO:0000256" key="10">
    <source>
        <dbReference type="ARBA" id="ARBA00023186"/>
    </source>
</evidence>
<evidence type="ECO:0000313" key="14">
    <source>
        <dbReference type="EMBL" id="TVO39938.1"/>
    </source>
</evidence>
<protein>
    <recommendedName>
        <fullName evidence="4 13">Outer-membrane lipoprotein LolB</fullName>
    </recommendedName>
</protein>
<evidence type="ECO:0000256" key="2">
    <source>
        <dbReference type="ARBA" id="ARBA00009696"/>
    </source>
</evidence>
<dbReference type="SUPFAM" id="SSF89392">
    <property type="entry name" value="Prokaryotic lipoproteins and lipoprotein localization factors"/>
    <property type="match status" value="1"/>
</dbReference>
<gene>
    <name evidence="13 14" type="primary">lolB</name>
    <name evidence="14" type="ORF">FOF44_00270</name>
</gene>
<dbReference type="Proteomes" id="UP000319828">
    <property type="component" value="Unassembled WGS sequence"/>
</dbReference>
<dbReference type="GO" id="GO:0009279">
    <property type="term" value="C:cell outer membrane"/>
    <property type="evidence" value="ECO:0007669"/>
    <property type="project" value="UniProtKB-SubCell"/>
</dbReference>
<name>A0A557PH06_9VIBR</name>
<dbReference type="CDD" id="cd16326">
    <property type="entry name" value="LolB"/>
    <property type="match status" value="1"/>
</dbReference>
<comment type="caution">
    <text evidence="14">The sequence shown here is derived from an EMBL/GenBank/DDBJ whole genome shotgun (WGS) entry which is preliminary data.</text>
</comment>
<dbReference type="OrthoDB" id="9797618at2"/>
<dbReference type="EMBL" id="VMKJ01000001">
    <property type="protein sequence ID" value="TVO39938.1"/>
    <property type="molecule type" value="Genomic_DNA"/>
</dbReference>
<evidence type="ECO:0000256" key="11">
    <source>
        <dbReference type="ARBA" id="ARBA00023237"/>
    </source>
</evidence>
<evidence type="ECO:0000256" key="8">
    <source>
        <dbReference type="ARBA" id="ARBA00023136"/>
    </source>
</evidence>
<evidence type="ECO:0000256" key="9">
    <source>
        <dbReference type="ARBA" id="ARBA00023139"/>
    </source>
</evidence>
<dbReference type="NCBIfam" id="TIGR00548">
    <property type="entry name" value="lolB"/>
    <property type="match status" value="1"/>
</dbReference>
<evidence type="ECO:0000256" key="3">
    <source>
        <dbReference type="ARBA" id="ARBA00011245"/>
    </source>
</evidence>
<dbReference type="Pfam" id="PF03550">
    <property type="entry name" value="LolB"/>
    <property type="match status" value="1"/>
</dbReference>
<accession>A0A557PH06</accession>
<dbReference type="GO" id="GO:0015031">
    <property type="term" value="P:protein transport"/>
    <property type="evidence" value="ECO:0007669"/>
    <property type="project" value="UniProtKB-KW"/>
</dbReference>
<dbReference type="AlphaFoldDB" id="A0A557PH06"/>